<dbReference type="InterPro" id="IPR000073">
    <property type="entry name" value="AB_hydrolase_1"/>
</dbReference>
<dbReference type="PRINTS" id="PR00111">
    <property type="entry name" value="ABHYDROLASE"/>
</dbReference>
<dbReference type="PANTHER" id="PTHR42977">
    <property type="entry name" value="HYDROLASE-RELATED"/>
    <property type="match status" value="1"/>
</dbReference>
<dbReference type="SUPFAM" id="SSF53474">
    <property type="entry name" value="alpha/beta-Hydrolases"/>
    <property type="match status" value="1"/>
</dbReference>
<accession>A0A9W9QWG7</accession>
<name>A0A9W9QWG7_PENBR</name>
<reference evidence="3" key="2">
    <citation type="journal article" date="2023" name="IMA Fungus">
        <title>Comparative genomic study of the Penicillium genus elucidates a diverse pangenome and 15 lateral gene transfer events.</title>
        <authorList>
            <person name="Petersen C."/>
            <person name="Sorensen T."/>
            <person name="Nielsen M.R."/>
            <person name="Sondergaard T.E."/>
            <person name="Sorensen J.L."/>
            <person name="Fitzpatrick D.A."/>
            <person name="Frisvad J.C."/>
            <person name="Nielsen K.L."/>
        </authorList>
    </citation>
    <scope>NUCLEOTIDE SEQUENCE</scope>
    <source>
        <strain evidence="3">IBT 35673</strain>
    </source>
</reference>
<dbReference type="Pfam" id="PF00561">
    <property type="entry name" value="Abhydrolase_1"/>
    <property type="match status" value="1"/>
</dbReference>
<sequence length="299" mass="34002">MGPPTAKQVDLFSGVRVFYREQGSTVNTPTILLLHGFPSSSHQFRNLMPLLSTQYRVIAPDLPGFGFTEAPSNFVYTFESLTATVADFLDALAIEKFTMYIFDYGAPVGLRLALQRPDAIQAIITQNGNAYLEGFGTVWEPIKDFWVSDISLGDRRKIEDSMLTFDAIKFQYENGEPDVSRVPLEAYFFDHALLQRPRIKEVQIDLIWDYQNNLPFYSKFQQYFRKSQVPLFAIWGKNDVYFIPPGAKAFKRDLPNAVIKLIDAGHFAVESHTELIAQDILTFLGEKSLWELDVGMGVM</sequence>
<proteinExistence type="predicted"/>
<dbReference type="GO" id="GO:0072330">
    <property type="term" value="P:monocarboxylic acid biosynthetic process"/>
    <property type="evidence" value="ECO:0007669"/>
    <property type="project" value="UniProtKB-ARBA"/>
</dbReference>
<dbReference type="GO" id="GO:0004301">
    <property type="term" value="F:epoxide hydrolase activity"/>
    <property type="evidence" value="ECO:0007669"/>
    <property type="project" value="TreeGrafter"/>
</dbReference>
<dbReference type="PRINTS" id="PR00412">
    <property type="entry name" value="EPOXHYDRLASE"/>
</dbReference>
<dbReference type="InterPro" id="IPR029058">
    <property type="entry name" value="AB_hydrolase_fold"/>
</dbReference>
<reference evidence="3" key="1">
    <citation type="submission" date="2022-12" db="EMBL/GenBank/DDBJ databases">
        <authorList>
            <person name="Petersen C."/>
        </authorList>
    </citation>
    <scope>NUCLEOTIDE SEQUENCE</scope>
    <source>
        <strain evidence="3">IBT 35673</strain>
    </source>
</reference>
<keyword evidence="1" id="KW-0378">Hydrolase</keyword>
<dbReference type="GO" id="GO:0017000">
    <property type="term" value="P:antibiotic biosynthetic process"/>
    <property type="evidence" value="ECO:0007669"/>
    <property type="project" value="UniProtKB-ARBA"/>
</dbReference>
<organism evidence="3 4">
    <name type="scientific">Penicillium brevicompactum</name>
    <dbReference type="NCBI Taxonomy" id="5074"/>
    <lineage>
        <taxon>Eukaryota</taxon>
        <taxon>Fungi</taxon>
        <taxon>Dikarya</taxon>
        <taxon>Ascomycota</taxon>
        <taxon>Pezizomycotina</taxon>
        <taxon>Eurotiomycetes</taxon>
        <taxon>Eurotiomycetidae</taxon>
        <taxon>Eurotiales</taxon>
        <taxon>Aspergillaceae</taxon>
        <taxon>Penicillium</taxon>
    </lineage>
</organism>
<dbReference type="EMBL" id="JAPZBQ010000002">
    <property type="protein sequence ID" value="KAJ5345348.1"/>
    <property type="molecule type" value="Genomic_DNA"/>
</dbReference>
<dbReference type="Proteomes" id="UP001147695">
    <property type="component" value="Unassembled WGS sequence"/>
</dbReference>
<dbReference type="InterPro" id="IPR051340">
    <property type="entry name" value="Haloalkane_dehalogenase"/>
</dbReference>
<protein>
    <recommendedName>
        <fullName evidence="2">AB hydrolase-1 domain-containing protein</fullName>
    </recommendedName>
</protein>
<evidence type="ECO:0000313" key="4">
    <source>
        <dbReference type="Proteomes" id="UP001147695"/>
    </source>
</evidence>
<comment type="caution">
    <text evidence="3">The sequence shown here is derived from an EMBL/GenBank/DDBJ whole genome shotgun (WGS) entry which is preliminary data.</text>
</comment>
<dbReference type="InterPro" id="IPR000639">
    <property type="entry name" value="Epox_hydrolase-like"/>
</dbReference>
<gene>
    <name evidence="3" type="ORF">N7452_003352</name>
</gene>
<evidence type="ECO:0000259" key="2">
    <source>
        <dbReference type="Pfam" id="PF00561"/>
    </source>
</evidence>
<evidence type="ECO:0000256" key="1">
    <source>
        <dbReference type="ARBA" id="ARBA00022801"/>
    </source>
</evidence>
<feature type="domain" description="AB hydrolase-1" evidence="2">
    <location>
        <begin position="29"/>
        <end position="272"/>
    </location>
</feature>
<dbReference type="Gene3D" id="3.40.50.1820">
    <property type="entry name" value="alpha/beta hydrolase"/>
    <property type="match status" value="1"/>
</dbReference>
<dbReference type="AlphaFoldDB" id="A0A9W9QWG7"/>
<dbReference type="PANTHER" id="PTHR42977:SF3">
    <property type="entry name" value="AB HYDROLASE-1 DOMAIN-CONTAINING PROTEIN"/>
    <property type="match status" value="1"/>
</dbReference>
<evidence type="ECO:0000313" key="3">
    <source>
        <dbReference type="EMBL" id="KAJ5345348.1"/>
    </source>
</evidence>